<dbReference type="GO" id="GO:0006720">
    <property type="term" value="P:isoprenoid metabolic process"/>
    <property type="evidence" value="ECO:0007669"/>
    <property type="project" value="UniProtKB-ARBA"/>
</dbReference>
<keyword evidence="5" id="KW-1133">Transmembrane helix</keyword>
<reference evidence="11 12" key="1">
    <citation type="submission" date="2014-08" db="EMBL/GenBank/DDBJ databases">
        <title>Complete genome sequence of Corynebacterium sphenisci CECT 5990(T) (=DSM 44792(T)), isolated from healthy wild penguins.</title>
        <authorList>
            <person name="Ruckert C."/>
            <person name="Albersmeier A."/>
            <person name="Winkler A."/>
            <person name="Kalinowski J."/>
        </authorList>
    </citation>
    <scope>NUCLEOTIDE SEQUENCE [LARGE SCALE GENOMIC DNA]</scope>
    <source>
        <strain evidence="11 12">DSM 44792</strain>
    </source>
</reference>
<dbReference type="CDD" id="cd05339">
    <property type="entry name" value="17beta-HSDXI-like_SDR_c"/>
    <property type="match status" value="1"/>
</dbReference>
<organism evidence="11 12">
    <name type="scientific">Corynebacterium sphenisci DSM 44792</name>
    <dbReference type="NCBI Taxonomy" id="1437874"/>
    <lineage>
        <taxon>Bacteria</taxon>
        <taxon>Bacillati</taxon>
        <taxon>Actinomycetota</taxon>
        <taxon>Actinomycetes</taxon>
        <taxon>Mycobacteriales</taxon>
        <taxon>Corynebacteriaceae</taxon>
        <taxon>Corynebacterium</taxon>
    </lineage>
</organism>
<evidence type="ECO:0000256" key="8">
    <source>
        <dbReference type="ARBA" id="ARBA00023136"/>
    </source>
</evidence>
<dbReference type="SMART" id="SM00822">
    <property type="entry name" value="PKS_KR"/>
    <property type="match status" value="1"/>
</dbReference>
<protein>
    <submittedName>
        <fullName evidence="11">Short-chain dehydrogenase</fullName>
    </submittedName>
</protein>
<dbReference type="FunFam" id="3.40.50.720:FF:000131">
    <property type="entry name" value="Short-chain dehydrogenase/reductase 3"/>
    <property type="match status" value="1"/>
</dbReference>
<dbReference type="KEGG" id="csph:CSPHI_03695"/>
<dbReference type="GO" id="GO:0042445">
    <property type="term" value="P:hormone metabolic process"/>
    <property type="evidence" value="ECO:0007669"/>
    <property type="project" value="UniProtKB-ARBA"/>
</dbReference>
<dbReference type="InterPro" id="IPR036291">
    <property type="entry name" value="NAD(P)-bd_dom_sf"/>
</dbReference>
<proteinExistence type="inferred from homology"/>
<keyword evidence="7" id="KW-0443">Lipid metabolism</keyword>
<sequence length="289" mass="31572">MSIVDTIRRSTGKLLPTKYKMPIRGHRVLVTGAGSGIGRLMAIECADRGAAKVIIWDLSEERAAETAATINAAGGAAEYQVVDVTDQEAVEAAAEIAGDVDILFNNAGVVSGRDFLDNTQESVDRTLDVNVRSLYIVTRPFLKGMVERDRGTVVVTASAAGVVGVAKQTDYSASKWAAIGFTESLRVEMKRRKHRVNTLSLCPFYVDTGMFDGVKTKVPWIFPILRQEDVARTFVDAVEAGRHQVLLPWTVRLVYIGRLLPLPLFDAFCGLLGVNATMEEFRGRPGDRV</sequence>
<dbReference type="PROSITE" id="PS00061">
    <property type="entry name" value="ADH_SHORT"/>
    <property type="match status" value="1"/>
</dbReference>
<dbReference type="PANTHER" id="PTHR24322:SF736">
    <property type="entry name" value="RETINOL DEHYDROGENASE 10"/>
    <property type="match status" value="1"/>
</dbReference>
<dbReference type="PANTHER" id="PTHR24322">
    <property type="entry name" value="PKSB"/>
    <property type="match status" value="1"/>
</dbReference>
<keyword evidence="3" id="KW-0812">Transmembrane</keyword>
<accession>A0A1L7CWW9</accession>
<dbReference type="Pfam" id="PF00106">
    <property type="entry name" value="adh_short"/>
    <property type="match status" value="1"/>
</dbReference>
<dbReference type="PRINTS" id="PR00081">
    <property type="entry name" value="GDHRDH"/>
</dbReference>
<evidence type="ECO:0000256" key="4">
    <source>
        <dbReference type="ARBA" id="ARBA00022857"/>
    </source>
</evidence>
<evidence type="ECO:0000259" key="10">
    <source>
        <dbReference type="SMART" id="SM00822"/>
    </source>
</evidence>
<evidence type="ECO:0000256" key="5">
    <source>
        <dbReference type="ARBA" id="ARBA00022989"/>
    </source>
</evidence>
<dbReference type="InterPro" id="IPR002347">
    <property type="entry name" value="SDR_fam"/>
</dbReference>
<dbReference type="RefSeq" id="WP_075691541.1">
    <property type="nucleotide sequence ID" value="NZ_CP009248.1"/>
</dbReference>
<evidence type="ECO:0000313" key="11">
    <source>
        <dbReference type="EMBL" id="APT90318.1"/>
    </source>
</evidence>
<dbReference type="SUPFAM" id="SSF51735">
    <property type="entry name" value="NAD(P)-binding Rossmann-fold domains"/>
    <property type="match status" value="1"/>
</dbReference>
<name>A0A1L7CWW9_9CORY</name>
<comment type="subcellular location">
    <subcellularLocation>
        <location evidence="1">Membrane</location>
        <topology evidence="1">Multi-pass membrane protein</topology>
    </subcellularLocation>
</comment>
<dbReference type="AlphaFoldDB" id="A0A1L7CWW9"/>
<keyword evidence="4" id="KW-0521">NADP</keyword>
<dbReference type="EMBL" id="CP009248">
    <property type="protein sequence ID" value="APT90318.1"/>
    <property type="molecule type" value="Genomic_DNA"/>
</dbReference>
<evidence type="ECO:0000256" key="7">
    <source>
        <dbReference type="ARBA" id="ARBA00023098"/>
    </source>
</evidence>
<keyword evidence="12" id="KW-1185">Reference proteome</keyword>
<gene>
    <name evidence="11" type="ORF">CSPHI_03695</name>
</gene>
<evidence type="ECO:0000256" key="2">
    <source>
        <dbReference type="ARBA" id="ARBA00006484"/>
    </source>
</evidence>
<evidence type="ECO:0000256" key="1">
    <source>
        <dbReference type="ARBA" id="ARBA00004141"/>
    </source>
</evidence>
<dbReference type="PRINTS" id="PR00080">
    <property type="entry name" value="SDRFAMILY"/>
</dbReference>
<evidence type="ECO:0000256" key="6">
    <source>
        <dbReference type="ARBA" id="ARBA00023002"/>
    </source>
</evidence>
<keyword evidence="8" id="KW-0472">Membrane</keyword>
<evidence type="ECO:0000256" key="9">
    <source>
        <dbReference type="RuleBase" id="RU000363"/>
    </source>
</evidence>
<dbReference type="InterPro" id="IPR020904">
    <property type="entry name" value="Sc_DH/Rdtase_CS"/>
</dbReference>
<feature type="domain" description="Ketoreductase" evidence="10">
    <location>
        <begin position="26"/>
        <end position="214"/>
    </location>
</feature>
<evidence type="ECO:0000313" key="12">
    <source>
        <dbReference type="Proteomes" id="UP000185469"/>
    </source>
</evidence>
<dbReference type="GO" id="GO:0006066">
    <property type="term" value="P:alcohol metabolic process"/>
    <property type="evidence" value="ECO:0007669"/>
    <property type="project" value="UniProtKB-ARBA"/>
</dbReference>
<dbReference type="InterPro" id="IPR057326">
    <property type="entry name" value="KR_dom"/>
</dbReference>
<dbReference type="STRING" id="1437874.CSPHI_03695"/>
<dbReference type="Proteomes" id="UP000185469">
    <property type="component" value="Chromosome"/>
</dbReference>
<dbReference type="GO" id="GO:0016616">
    <property type="term" value="F:oxidoreductase activity, acting on the CH-OH group of donors, NAD or NADP as acceptor"/>
    <property type="evidence" value="ECO:0007669"/>
    <property type="project" value="TreeGrafter"/>
</dbReference>
<dbReference type="GO" id="GO:0016020">
    <property type="term" value="C:membrane"/>
    <property type="evidence" value="ECO:0007669"/>
    <property type="project" value="UniProtKB-SubCell"/>
</dbReference>
<keyword evidence="6" id="KW-0560">Oxidoreductase</keyword>
<dbReference type="Gene3D" id="3.40.50.720">
    <property type="entry name" value="NAD(P)-binding Rossmann-like Domain"/>
    <property type="match status" value="1"/>
</dbReference>
<comment type="similarity">
    <text evidence="2 9">Belongs to the short-chain dehydrogenases/reductases (SDR) family.</text>
</comment>
<evidence type="ECO:0000256" key="3">
    <source>
        <dbReference type="ARBA" id="ARBA00022692"/>
    </source>
</evidence>